<name>A0A8H2VY27_9HELO</name>
<proteinExistence type="predicted"/>
<dbReference type="PANTHER" id="PTHR21377:SF0">
    <property type="entry name" value="PROTEIN FAM210B, MITOCHONDRIAL"/>
    <property type="match status" value="1"/>
</dbReference>
<gene>
    <name evidence="4" type="ORF">SCLTRI_LOCUS7126</name>
</gene>
<dbReference type="Pfam" id="PF06916">
    <property type="entry name" value="FAM210A-B_dom"/>
    <property type="match status" value="1"/>
</dbReference>
<dbReference type="PANTHER" id="PTHR21377">
    <property type="entry name" value="PROTEIN FAM210B, MITOCHONDRIAL"/>
    <property type="match status" value="1"/>
</dbReference>
<keyword evidence="2" id="KW-0472">Membrane</keyword>
<feature type="compositionally biased region" description="Basic residues" evidence="1">
    <location>
        <begin position="312"/>
        <end position="323"/>
    </location>
</feature>
<evidence type="ECO:0000256" key="2">
    <source>
        <dbReference type="SAM" id="Phobius"/>
    </source>
</evidence>
<keyword evidence="2" id="KW-0812">Transmembrane</keyword>
<dbReference type="EMBL" id="CAJHIA010000025">
    <property type="protein sequence ID" value="CAD6447334.1"/>
    <property type="molecule type" value="Genomic_DNA"/>
</dbReference>
<feature type="compositionally biased region" description="Polar residues" evidence="1">
    <location>
        <begin position="85"/>
        <end position="102"/>
    </location>
</feature>
<comment type="caution">
    <text evidence="4">The sequence shown here is derived from an EMBL/GenBank/DDBJ whole genome shotgun (WGS) entry which is preliminary data.</text>
</comment>
<dbReference type="InterPro" id="IPR045866">
    <property type="entry name" value="FAM210A/B-like"/>
</dbReference>
<protein>
    <submittedName>
        <fullName evidence="4">A6d372d2-c8b9-4d62-8a04-9ebde3efffc0</fullName>
    </submittedName>
</protein>
<feature type="compositionally biased region" description="Basic residues" evidence="1">
    <location>
        <begin position="106"/>
        <end position="118"/>
    </location>
</feature>
<dbReference type="OrthoDB" id="426386at2759"/>
<keyword evidence="2" id="KW-1133">Transmembrane helix</keyword>
<feature type="domain" description="DUF1279" evidence="3">
    <location>
        <begin position="139"/>
        <end position="272"/>
    </location>
</feature>
<evidence type="ECO:0000313" key="5">
    <source>
        <dbReference type="Proteomes" id="UP000624404"/>
    </source>
</evidence>
<evidence type="ECO:0000256" key="1">
    <source>
        <dbReference type="SAM" id="MobiDB-lite"/>
    </source>
</evidence>
<dbReference type="AlphaFoldDB" id="A0A8H2VY27"/>
<keyword evidence="5" id="KW-1185">Reference proteome</keyword>
<sequence>MRVKRGRTSQPTRICGNKLRQSANMFRTMISRSSIEGMRQSMTVSRTIIRTSTPTRSTILRNLPHRPITTSATSAHSLRTKSRPRTTNFTFSSNPRPSSGTLFQRLRTRTNRYFHNSRPRRDGGAKAENLGDETSLSGRMKKLSREYGWSVVGVYIFLSAADFPFCYLLVRTLGTDRIGEWEHNITSNIKKMIPESIKNAWHEWRTAMKKPEHDITGSDKINDGVEMAGWGVEEAEERNKKDASLGTQLALAYAIHKSFIFVRVPLTAAITPKVVRTLRGWGWDIGKRTSKEEKKIRAAHHAARPAKPVASRVKKVFQTKKKS</sequence>
<dbReference type="InterPro" id="IPR009688">
    <property type="entry name" value="FAM210A/B-like_dom"/>
</dbReference>
<feature type="transmembrane region" description="Helical" evidence="2">
    <location>
        <begin position="147"/>
        <end position="170"/>
    </location>
</feature>
<organism evidence="4 5">
    <name type="scientific">Sclerotinia trifoliorum</name>
    <dbReference type="NCBI Taxonomy" id="28548"/>
    <lineage>
        <taxon>Eukaryota</taxon>
        <taxon>Fungi</taxon>
        <taxon>Dikarya</taxon>
        <taxon>Ascomycota</taxon>
        <taxon>Pezizomycotina</taxon>
        <taxon>Leotiomycetes</taxon>
        <taxon>Helotiales</taxon>
        <taxon>Sclerotiniaceae</taxon>
        <taxon>Sclerotinia</taxon>
    </lineage>
</organism>
<dbReference type="Proteomes" id="UP000624404">
    <property type="component" value="Unassembled WGS sequence"/>
</dbReference>
<accession>A0A8H2VY27</accession>
<reference evidence="4" key="1">
    <citation type="submission" date="2020-10" db="EMBL/GenBank/DDBJ databases">
        <authorList>
            <person name="Kusch S."/>
        </authorList>
    </citation>
    <scope>NUCLEOTIDE SEQUENCE</scope>
    <source>
        <strain evidence="4">SwB9</strain>
    </source>
</reference>
<dbReference type="GO" id="GO:0005739">
    <property type="term" value="C:mitochondrion"/>
    <property type="evidence" value="ECO:0007669"/>
    <property type="project" value="TreeGrafter"/>
</dbReference>
<evidence type="ECO:0000313" key="4">
    <source>
        <dbReference type="EMBL" id="CAD6447334.1"/>
    </source>
</evidence>
<evidence type="ECO:0000259" key="3">
    <source>
        <dbReference type="Pfam" id="PF06916"/>
    </source>
</evidence>
<feature type="region of interest" description="Disordered" evidence="1">
    <location>
        <begin position="71"/>
        <end position="132"/>
    </location>
</feature>
<feature type="region of interest" description="Disordered" evidence="1">
    <location>
        <begin position="292"/>
        <end position="323"/>
    </location>
</feature>